<organism evidence="2 3">
    <name type="scientific">Winogradskyella sediminis</name>
    <dbReference type="NCBI Taxonomy" id="1382466"/>
    <lineage>
        <taxon>Bacteria</taxon>
        <taxon>Pseudomonadati</taxon>
        <taxon>Bacteroidota</taxon>
        <taxon>Flavobacteriia</taxon>
        <taxon>Flavobacteriales</taxon>
        <taxon>Flavobacteriaceae</taxon>
        <taxon>Winogradskyella</taxon>
    </lineage>
</organism>
<keyword evidence="3" id="KW-1185">Reference proteome</keyword>
<evidence type="ECO:0000256" key="1">
    <source>
        <dbReference type="SAM" id="Phobius"/>
    </source>
</evidence>
<evidence type="ECO:0000313" key="2">
    <source>
        <dbReference type="EMBL" id="SDS79265.1"/>
    </source>
</evidence>
<gene>
    <name evidence="2" type="ORF">SAMN04489797_2437</name>
</gene>
<feature type="transmembrane region" description="Helical" evidence="1">
    <location>
        <begin position="43"/>
        <end position="63"/>
    </location>
</feature>
<protein>
    <submittedName>
        <fullName evidence="2">Uncharacterized protein</fullName>
    </submittedName>
</protein>
<keyword evidence="1" id="KW-0472">Membrane</keyword>
<accession>A0A1H1V3H5</accession>
<dbReference type="EMBL" id="LT629774">
    <property type="protein sequence ID" value="SDS79265.1"/>
    <property type="molecule type" value="Genomic_DNA"/>
</dbReference>
<sequence length="166" mass="19224">MRIFKEEQRFNQVWLIVVLLVSAVVPISIYVKDYLEDPSENSTLELFTLILIVLLATGFIFFFKLTTRIDNTGIHYKFFPFHWNFKSIQWNEIDTAYVRTYDPLTDYGGWGIKGGILWNKSKGRAINVSGDIGIQIVFKNGKKLLIGTQKHHEAKNVLATYKSKFN</sequence>
<feature type="transmembrane region" description="Helical" evidence="1">
    <location>
        <begin position="12"/>
        <end position="31"/>
    </location>
</feature>
<dbReference type="AlphaFoldDB" id="A0A1H1V3H5"/>
<dbReference type="Proteomes" id="UP000198963">
    <property type="component" value="Chromosome I"/>
</dbReference>
<keyword evidence="1" id="KW-0812">Transmembrane</keyword>
<reference evidence="2 3" key="1">
    <citation type="submission" date="2016-10" db="EMBL/GenBank/DDBJ databases">
        <authorList>
            <person name="Varghese N."/>
            <person name="Submissions S."/>
        </authorList>
    </citation>
    <scope>NUCLEOTIDE SEQUENCE [LARGE SCALE GENOMIC DNA]</scope>
    <source>
        <strain evidence="2 3">RHA_55</strain>
    </source>
</reference>
<evidence type="ECO:0000313" key="3">
    <source>
        <dbReference type="Proteomes" id="UP000198963"/>
    </source>
</evidence>
<name>A0A1H1V3H5_9FLAO</name>
<keyword evidence="1" id="KW-1133">Transmembrane helix</keyword>
<dbReference type="RefSeq" id="WP_172837607.1">
    <property type="nucleotide sequence ID" value="NZ_LT629774.1"/>
</dbReference>
<proteinExistence type="predicted"/>
<dbReference type="STRING" id="1249933.SAMN04489797_2437"/>